<evidence type="ECO:0000313" key="1">
    <source>
        <dbReference type="EMBL" id="KAJ2992332.1"/>
    </source>
</evidence>
<reference evidence="1" key="1">
    <citation type="submission" date="2022-10" db="EMBL/GenBank/DDBJ databases">
        <title>Genome Sequence of Xylaria curta.</title>
        <authorList>
            <person name="Buettner E."/>
        </authorList>
    </citation>
    <scope>NUCLEOTIDE SEQUENCE</scope>
    <source>
        <strain evidence="1">Babe10</strain>
    </source>
</reference>
<proteinExistence type="predicted"/>
<comment type="caution">
    <text evidence="1">The sequence shown here is derived from an EMBL/GenBank/DDBJ whole genome shotgun (WGS) entry which is preliminary data.</text>
</comment>
<sequence length="157" mass="18194">MNDIRPVIQKTIDTFIENNTLAVKRKDISLFSSMLSHDCVRVYRPLSLVRRYPQFFKPELSNADFETRMKMELQTMQDVSQKVTRTVIDTTQRRASISSELTIITGDDQPRKTVEVIWDLDFTEDGTRISRIFEFVDTYEATAVIEEMLSKAVSSSQ</sequence>
<protein>
    <submittedName>
        <fullName evidence="1">Uncharacterized protein</fullName>
    </submittedName>
</protein>
<name>A0ACC1PIF8_9PEZI</name>
<accession>A0ACC1PIF8</accession>
<gene>
    <name evidence="1" type="ORF">NUW58_g2202</name>
</gene>
<evidence type="ECO:0000313" key="2">
    <source>
        <dbReference type="Proteomes" id="UP001143856"/>
    </source>
</evidence>
<dbReference type="Proteomes" id="UP001143856">
    <property type="component" value="Unassembled WGS sequence"/>
</dbReference>
<dbReference type="EMBL" id="JAPDGR010000275">
    <property type="protein sequence ID" value="KAJ2992332.1"/>
    <property type="molecule type" value="Genomic_DNA"/>
</dbReference>
<keyword evidence="2" id="KW-1185">Reference proteome</keyword>
<organism evidence="1 2">
    <name type="scientific">Xylaria curta</name>
    <dbReference type="NCBI Taxonomy" id="42375"/>
    <lineage>
        <taxon>Eukaryota</taxon>
        <taxon>Fungi</taxon>
        <taxon>Dikarya</taxon>
        <taxon>Ascomycota</taxon>
        <taxon>Pezizomycotina</taxon>
        <taxon>Sordariomycetes</taxon>
        <taxon>Xylariomycetidae</taxon>
        <taxon>Xylariales</taxon>
        <taxon>Xylariaceae</taxon>
        <taxon>Xylaria</taxon>
    </lineage>
</organism>